<feature type="transmembrane region" description="Helical" evidence="13">
    <location>
        <begin position="537"/>
        <end position="559"/>
    </location>
</feature>
<protein>
    <recommendedName>
        <fullName evidence="12">GPI ethanolamine phosphate transferase 3, catalytic subunit</fullName>
    </recommendedName>
    <alternativeName>
        <fullName evidence="11">Phosphatidylinositol-glycan biosynthesis class O protein</fullName>
    </alternativeName>
</protein>
<feature type="transmembrane region" description="Helical" evidence="13">
    <location>
        <begin position="600"/>
        <end position="618"/>
    </location>
</feature>
<evidence type="ECO:0000256" key="9">
    <source>
        <dbReference type="ARBA" id="ARBA00023136"/>
    </source>
</evidence>
<feature type="transmembrane region" description="Helical" evidence="13">
    <location>
        <begin position="88"/>
        <end position="111"/>
    </location>
</feature>
<keyword evidence="7" id="KW-0256">Endoplasmic reticulum</keyword>
<dbReference type="CDD" id="cd16023">
    <property type="entry name" value="GPI_EPT_3"/>
    <property type="match status" value="1"/>
</dbReference>
<dbReference type="GO" id="GO:0051377">
    <property type="term" value="F:mannose-ethanolamine phosphotransferase activity"/>
    <property type="evidence" value="ECO:0007669"/>
    <property type="project" value="InterPro"/>
</dbReference>
<evidence type="ECO:0000256" key="2">
    <source>
        <dbReference type="ARBA" id="ARBA00004687"/>
    </source>
</evidence>
<keyword evidence="10" id="KW-0325">Glycoprotein</keyword>
<reference evidence="14" key="1">
    <citation type="journal article" date="2023" name="Mol. Biol. Evol.">
        <title>Third-Generation Sequencing Reveals the Adaptive Role of the Epigenome in Three Deep-Sea Polychaetes.</title>
        <authorList>
            <person name="Perez M."/>
            <person name="Aroh O."/>
            <person name="Sun Y."/>
            <person name="Lan Y."/>
            <person name="Juniper S.K."/>
            <person name="Young C.R."/>
            <person name="Angers B."/>
            <person name="Qian P.Y."/>
        </authorList>
    </citation>
    <scope>NUCLEOTIDE SEQUENCE</scope>
    <source>
        <strain evidence="14">P08H-3</strain>
    </source>
</reference>
<evidence type="ECO:0000313" key="15">
    <source>
        <dbReference type="Proteomes" id="UP001208570"/>
    </source>
</evidence>
<evidence type="ECO:0000256" key="11">
    <source>
        <dbReference type="ARBA" id="ARBA00079084"/>
    </source>
</evidence>
<comment type="pathway">
    <text evidence="2">Glycolipid biosynthesis; glycosylphosphatidylinositol-anchor biosynthesis.</text>
</comment>
<dbReference type="InterPro" id="IPR039524">
    <property type="entry name" value="PIGO/GPI13"/>
</dbReference>
<dbReference type="EMBL" id="JAODUP010000223">
    <property type="protein sequence ID" value="KAK2156034.1"/>
    <property type="molecule type" value="Genomic_DNA"/>
</dbReference>
<evidence type="ECO:0000313" key="14">
    <source>
        <dbReference type="EMBL" id="KAK2156034.1"/>
    </source>
</evidence>
<feature type="transmembrane region" description="Helical" evidence="13">
    <location>
        <begin position="802"/>
        <end position="819"/>
    </location>
</feature>
<dbReference type="GO" id="GO:0005789">
    <property type="term" value="C:endoplasmic reticulum membrane"/>
    <property type="evidence" value="ECO:0007669"/>
    <property type="project" value="UniProtKB-SubCell"/>
</dbReference>
<evidence type="ECO:0000256" key="8">
    <source>
        <dbReference type="ARBA" id="ARBA00022989"/>
    </source>
</evidence>
<evidence type="ECO:0000256" key="6">
    <source>
        <dbReference type="ARBA" id="ARBA00022692"/>
    </source>
</evidence>
<name>A0AAD9JMM0_9ANNE</name>
<sequence>MLAYVRYAEKYRGLDKLMLITFSIKHLGRSVHFCEGDVSIGATCQWGELVKGARCPVTLTLCGNEYHQELVFVTCLCLHMTMGLYKKILFCMTWLIVLYIIGILIFTKGFLLTRFVIKNSSSCTTDFANETHLTDTLHDGCWLKPLRRRAVIIVIDALRFDFVARRMISDESNLMPYENKLRTLQNILETKPQHARLYKFMADPPTTTLQRLKGLTTGSLPTFIDVASNFDSSAISEDNIIDQLVGLNKNIIFMGDDTWVNLFPGRFKQFYAFPSFNVKDLHTVDNGVINHLVLELQSPEWDVLIAHFLGVDHCGHTYGPNHPAMAEKLNQMDDVLQSVIEGLDEDTVLFVLGDHGMTKTGDHGGDSMDELEAALFVYSPVPLTQSDRQNQSHHEAVAQTDFVPTISLLLGSPIPFSNLGTIIIDLFNNSVDHQDVIQRKIAAELHIINALKLNANQVRRFIQTYASVSDEFSASLLLELETKFINAEAELSLIVEQLHGGNDVMVLNKLHKIRDQYLIYLSTIRMMCQEVWAKFDLSLMTLGIVLTVCSIVLSVYWLLSITADSPFRWQPIVIGCIGSFWMMSLISLIAIVHLSLMDTIISLMIACGFMIVFGIMAVKLTVDWENIISFPLSLWHIEFIPAFVIIVYGLSLFSNSYIVFEDAVSSYLLQSLVTYSGWCIVCRLQDQSKTPQKTVNKKQRTQPFDIIRQLTSPISLTVFLVLLVNLTVRLSSIFRVCREEQWTCEPSSWALPISALTEDVRQYKKFRYFISIGCLVCFPLIINKWLQYLGNLNGYTPCVLGMKYLMPAGTVSLALYWALQAMPSKLFDDLPVWQITIFPRVVYVVVIGLFICLVWNPLCLFLMPRSAQNYLPMTSLQSSNILPQMYNHLKANWKKHMRSTSIPAEAASHNADDEPPIVYGLATVFSASHIVLISSLVLLLFMLLGDNFSPSLFLWIATVVLLLELNASLVQVSEKYMFHVPWITVVTWSLLASEHYYSTGHQTVVTTIQWQSAFHGFHGDFNHYILPASLILINTFGSYVLTVFSLPLLIFWPRVRYGIIFLFNKPRQRQVKDSRGEFLLHEDENRLWIGMFQTLIGFVTIQGLKILATMCCAMIHRRHLMVWKIFAPRFLFEGVTFLIIGFSSVFVYLFVIRVNQGIQTWIKHLDR</sequence>
<feature type="transmembrane region" description="Helical" evidence="13">
    <location>
        <begin position="571"/>
        <end position="594"/>
    </location>
</feature>
<dbReference type="GO" id="GO:0006506">
    <property type="term" value="P:GPI anchor biosynthetic process"/>
    <property type="evidence" value="ECO:0007669"/>
    <property type="project" value="UniProtKB-KW"/>
</dbReference>
<dbReference type="Gene3D" id="3.40.720.10">
    <property type="entry name" value="Alkaline Phosphatase, subunit A"/>
    <property type="match status" value="1"/>
</dbReference>
<keyword evidence="4" id="KW-0337">GPI-anchor biosynthesis</keyword>
<evidence type="ECO:0000256" key="13">
    <source>
        <dbReference type="SAM" id="Phobius"/>
    </source>
</evidence>
<keyword evidence="9 13" id="KW-0472">Membrane</keyword>
<dbReference type="InterPro" id="IPR017850">
    <property type="entry name" value="Alkaline_phosphatase_core_sf"/>
</dbReference>
<feature type="transmembrane region" description="Helical" evidence="13">
    <location>
        <begin position="1031"/>
        <end position="1052"/>
    </location>
</feature>
<dbReference type="PANTHER" id="PTHR23071">
    <property type="entry name" value="PHOSPHATIDYLINOSITOL GLYCAN"/>
    <property type="match status" value="1"/>
</dbReference>
<gene>
    <name evidence="14" type="ORF">LSH36_223g01066</name>
</gene>
<dbReference type="AlphaFoldDB" id="A0AAD9JMM0"/>
<comment type="subcellular location">
    <subcellularLocation>
        <location evidence="1">Endoplasmic reticulum membrane</location>
        <topology evidence="1">Multi-pass membrane protein</topology>
    </subcellularLocation>
</comment>
<feature type="transmembrane region" description="Helical" evidence="13">
    <location>
        <begin position="1087"/>
        <end position="1109"/>
    </location>
</feature>
<feature type="transmembrane region" description="Helical" evidence="13">
    <location>
        <begin position="840"/>
        <end position="863"/>
    </location>
</feature>
<evidence type="ECO:0000256" key="4">
    <source>
        <dbReference type="ARBA" id="ARBA00022502"/>
    </source>
</evidence>
<evidence type="ECO:0000256" key="5">
    <source>
        <dbReference type="ARBA" id="ARBA00022679"/>
    </source>
</evidence>
<dbReference type="FunFam" id="3.40.720.10:FF:000041">
    <property type="entry name" value="GPI ethanolamine phosphate transferase 3"/>
    <property type="match status" value="1"/>
</dbReference>
<feature type="transmembrane region" description="Helical" evidence="13">
    <location>
        <begin position="639"/>
        <end position="660"/>
    </location>
</feature>
<dbReference type="Proteomes" id="UP001208570">
    <property type="component" value="Unassembled WGS sequence"/>
</dbReference>
<evidence type="ECO:0000256" key="1">
    <source>
        <dbReference type="ARBA" id="ARBA00004477"/>
    </source>
</evidence>
<comment type="similarity">
    <text evidence="3">Belongs to the PIGG/PIGN/PIGO family. PIGO subfamily.</text>
</comment>
<feature type="transmembrane region" description="Helical" evidence="13">
    <location>
        <begin position="952"/>
        <end position="970"/>
    </location>
</feature>
<dbReference type="InterPro" id="IPR037675">
    <property type="entry name" value="PIG-O_N"/>
</dbReference>
<proteinExistence type="inferred from homology"/>
<evidence type="ECO:0000256" key="3">
    <source>
        <dbReference type="ARBA" id="ARBA00008695"/>
    </source>
</evidence>
<evidence type="ECO:0000256" key="12">
    <source>
        <dbReference type="ARBA" id="ARBA00093602"/>
    </source>
</evidence>
<evidence type="ECO:0000256" key="10">
    <source>
        <dbReference type="ARBA" id="ARBA00023180"/>
    </source>
</evidence>
<dbReference type="PANTHER" id="PTHR23071:SF1">
    <property type="entry name" value="GPI ETHANOLAMINE PHOSPHATE TRANSFERASE 3"/>
    <property type="match status" value="1"/>
</dbReference>
<dbReference type="InterPro" id="IPR002591">
    <property type="entry name" value="Phosphodiest/P_Trfase"/>
</dbReference>
<feature type="transmembrane region" description="Helical" evidence="13">
    <location>
        <begin position="1130"/>
        <end position="1151"/>
    </location>
</feature>
<feature type="transmembrane region" description="Helical" evidence="13">
    <location>
        <begin position="766"/>
        <end position="782"/>
    </location>
</feature>
<accession>A0AAD9JMM0</accession>
<keyword evidence="6 13" id="KW-0812">Transmembrane</keyword>
<keyword evidence="15" id="KW-1185">Reference proteome</keyword>
<evidence type="ECO:0000256" key="7">
    <source>
        <dbReference type="ARBA" id="ARBA00022824"/>
    </source>
</evidence>
<keyword evidence="5" id="KW-0808">Transferase</keyword>
<comment type="caution">
    <text evidence="14">The sequence shown here is derived from an EMBL/GenBank/DDBJ whole genome shotgun (WGS) entry which is preliminary data.</text>
</comment>
<keyword evidence="8 13" id="KW-1133">Transmembrane helix</keyword>
<feature type="transmembrane region" description="Helical" evidence="13">
    <location>
        <begin position="917"/>
        <end position="945"/>
    </location>
</feature>
<feature type="transmembrane region" description="Helical" evidence="13">
    <location>
        <begin position="706"/>
        <end position="728"/>
    </location>
</feature>
<dbReference type="SUPFAM" id="SSF53649">
    <property type="entry name" value="Alkaline phosphatase-like"/>
    <property type="match status" value="1"/>
</dbReference>
<organism evidence="14 15">
    <name type="scientific">Paralvinella palmiformis</name>
    <dbReference type="NCBI Taxonomy" id="53620"/>
    <lineage>
        <taxon>Eukaryota</taxon>
        <taxon>Metazoa</taxon>
        <taxon>Spiralia</taxon>
        <taxon>Lophotrochozoa</taxon>
        <taxon>Annelida</taxon>
        <taxon>Polychaeta</taxon>
        <taxon>Sedentaria</taxon>
        <taxon>Canalipalpata</taxon>
        <taxon>Terebellida</taxon>
        <taxon>Terebelliformia</taxon>
        <taxon>Alvinellidae</taxon>
        <taxon>Paralvinella</taxon>
    </lineage>
</organism>
<dbReference type="Pfam" id="PF01663">
    <property type="entry name" value="Phosphodiest"/>
    <property type="match status" value="1"/>
</dbReference>